<dbReference type="WormBase" id="SRAE_X000169900">
    <property type="protein sequence ID" value="SRP02812"/>
    <property type="gene ID" value="WBGene00267274"/>
</dbReference>
<name>A0A090MPC8_STRRB</name>
<dbReference type="GeneID" id="36384768"/>
<keyword evidence="1" id="KW-0812">Transmembrane</keyword>
<protein>
    <submittedName>
        <fullName evidence="2 4">Uncharacterized protein</fullName>
    </submittedName>
</protein>
<evidence type="ECO:0000313" key="2">
    <source>
        <dbReference type="EMBL" id="CEF59957.1"/>
    </source>
</evidence>
<keyword evidence="1" id="KW-0472">Membrane</keyword>
<dbReference type="EMBL" id="LN609396">
    <property type="protein sequence ID" value="CEF59957.1"/>
    <property type="molecule type" value="Genomic_DNA"/>
</dbReference>
<reference evidence="2" key="2">
    <citation type="submission" date="2014-09" db="EMBL/GenBank/DDBJ databases">
        <authorList>
            <person name="Aslett A.Martin."/>
        </authorList>
    </citation>
    <scope>NUCLEOTIDE SEQUENCE</scope>
    <source>
        <strain evidence="2">ED321 Heterogonic</strain>
    </source>
</reference>
<evidence type="ECO:0000313" key="5">
    <source>
        <dbReference type="WormBase" id="SRAE_X000169900"/>
    </source>
</evidence>
<evidence type="ECO:0000313" key="4">
    <source>
        <dbReference type="WBParaSite" id="SRAE_X000169900.1"/>
    </source>
</evidence>
<accession>A0A090MPC8</accession>
<evidence type="ECO:0000313" key="3">
    <source>
        <dbReference type="Proteomes" id="UP000035682"/>
    </source>
</evidence>
<dbReference type="AlphaFoldDB" id="A0A090MPC8"/>
<keyword evidence="1" id="KW-1133">Transmembrane helix</keyword>
<dbReference type="RefSeq" id="XP_024499167.1">
    <property type="nucleotide sequence ID" value="XM_024651919.1"/>
</dbReference>
<dbReference type="Proteomes" id="UP000035682">
    <property type="component" value="Unplaced"/>
</dbReference>
<proteinExistence type="predicted"/>
<reference evidence="3" key="1">
    <citation type="submission" date="2014-09" db="EMBL/GenBank/DDBJ databases">
        <authorList>
            <person name="Martin A.A."/>
        </authorList>
    </citation>
    <scope>NUCLEOTIDE SEQUENCE</scope>
    <source>
        <strain evidence="3">ED321</strain>
    </source>
</reference>
<reference evidence="4" key="3">
    <citation type="submission" date="2020-12" db="UniProtKB">
        <authorList>
            <consortium name="WormBaseParasite"/>
        </authorList>
    </citation>
    <scope>IDENTIFICATION</scope>
</reference>
<feature type="transmembrane region" description="Helical" evidence="1">
    <location>
        <begin position="6"/>
        <end position="26"/>
    </location>
</feature>
<dbReference type="WBParaSite" id="SRAE_X000169900.1">
    <property type="protein sequence ID" value="SRAE_X000169900.1"/>
    <property type="gene ID" value="WBGene00267274"/>
</dbReference>
<gene>
    <name evidence="2 4 5" type="ORF">SRAE_X000169900</name>
</gene>
<sequence>MIFLTNFFKLFLFFNFILLLKGYLFIDETKNLYNNYNTLERNKRKIKRSDSEDKEKELIAFLLKGSGYENHLSLLPWDWIDSF</sequence>
<organism evidence="2">
    <name type="scientific">Strongyloides ratti</name>
    <name type="common">Parasitic roundworm</name>
    <dbReference type="NCBI Taxonomy" id="34506"/>
    <lineage>
        <taxon>Eukaryota</taxon>
        <taxon>Metazoa</taxon>
        <taxon>Ecdysozoa</taxon>
        <taxon>Nematoda</taxon>
        <taxon>Chromadorea</taxon>
        <taxon>Rhabditida</taxon>
        <taxon>Tylenchina</taxon>
        <taxon>Panagrolaimomorpha</taxon>
        <taxon>Strongyloidoidea</taxon>
        <taxon>Strongyloididae</taxon>
        <taxon>Strongyloides</taxon>
    </lineage>
</organism>
<keyword evidence="3" id="KW-1185">Reference proteome</keyword>
<evidence type="ECO:0000256" key="1">
    <source>
        <dbReference type="SAM" id="Phobius"/>
    </source>
</evidence>
<dbReference type="CTD" id="36384768"/>